<accession>A0A386H689</accession>
<dbReference type="FunFam" id="3.40.50.10210:FF:000001">
    <property type="entry name" value="Nicotinate-nucleotide--dimethylbenzimidazole phosphoribosyltransferase"/>
    <property type="match status" value="1"/>
</dbReference>
<name>A0A386H689_9CLOT</name>
<dbReference type="PANTHER" id="PTHR43463">
    <property type="entry name" value="NICOTINATE-NUCLEOTIDE--DIMETHYLBENZIMIDAZOLE PHOSPHORIBOSYLTRANSFERASE"/>
    <property type="match status" value="1"/>
</dbReference>
<dbReference type="GO" id="GO:0009236">
    <property type="term" value="P:cobalamin biosynthetic process"/>
    <property type="evidence" value="ECO:0007669"/>
    <property type="project" value="UniProtKB-UniRule"/>
</dbReference>
<sequence>MGLLEETIKSIKPQDAEAVKKAWVRIDNLTKPIGSLGELEEIAAKIAGITGKVYNEIHKKDTIIMCADNGVWEEGVSNCEQKSTMTVTNNFTRGITGICTLSKVNNADITVVDIGVKGDFDNSKIIDKKIAYGTKNMAKGPAMTREEAVRAIEAGIEVTDELVKKGYDLFGTGEMGICNTSTSSAVLSVLSKISVETVVGKGAGLTEEQLVNKKNVIKRAIYINNPDRNDPIDVISKVGGFDIAGLCGCFLSAAKNRVPIVIDGFISSAAAICAYRLCEYVRDFMFPSHCSLEPGSIYMMKELKLSPMLNLRMRLGEGTGCPLAFNIIESAIYTINNMATFEEATINKDFYIDIR</sequence>
<dbReference type="KEGG" id="cfer:D4Z93_11070"/>
<evidence type="ECO:0000256" key="5">
    <source>
        <dbReference type="ARBA" id="ARBA00015486"/>
    </source>
</evidence>
<keyword evidence="7 11" id="KW-0328">Glycosyltransferase</keyword>
<dbReference type="InterPro" id="IPR036087">
    <property type="entry name" value="Nict_dMeBzImd_PRibTrfase_sf"/>
</dbReference>
<evidence type="ECO:0000313" key="13">
    <source>
        <dbReference type="Proteomes" id="UP000266301"/>
    </source>
</evidence>
<evidence type="ECO:0000256" key="8">
    <source>
        <dbReference type="ARBA" id="ARBA00022679"/>
    </source>
</evidence>
<evidence type="ECO:0000313" key="12">
    <source>
        <dbReference type="EMBL" id="AYD41035.1"/>
    </source>
</evidence>
<evidence type="ECO:0000256" key="3">
    <source>
        <dbReference type="ARBA" id="ARBA00007110"/>
    </source>
</evidence>
<comment type="function">
    <text evidence="1 11">Catalyzes the synthesis of alpha-ribazole-5'-phosphate from nicotinate mononucleotide (NAMN) and 5,6-dimethylbenzimidazole (DMB).</text>
</comment>
<evidence type="ECO:0000256" key="10">
    <source>
        <dbReference type="ARBA" id="ARBA00047340"/>
    </source>
</evidence>
<dbReference type="HAMAP" id="MF_00230">
    <property type="entry name" value="CobT"/>
    <property type="match status" value="1"/>
</dbReference>
<dbReference type="RefSeq" id="WP_119973541.1">
    <property type="nucleotide sequence ID" value="NZ_CP032416.1"/>
</dbReference>
<keyword evidence="13" id="KW-1185">Reference proteome</keyword>
<dbReference type="EC" id="2.4.2.21" evidence="4 11"/>
<evidence type="ECO:0000256" key="6">
    <source>
        <dbReference type="ARBA" id="ARBA00022573"/>
    </source>
</evidence>
<dbReference type="Pfam" id="PF02277">
    <property type="entry name" value="DBI_PRT"/>
    <property type="match status" value="1"/>
</dbReference>
<keyword evidence="6 11" id="KW-0169">Cobalamin biosynthesis</keyword>
<organism evidence="12 13">
    <name type="scientific">Clostridium fermenticellae</name>
    <dbReference type="NCBI Taxonomy" id="2068654"/>
    <lineage>
        <taxon>Bacteria</taxon>
        <taxon>Bacillati</taxon>
        <taxon>Bacillota</taxon>
        <taxon>Clostridia</taxon>
        <taxon>Eubacteriales</taxon>
        <taxon>Clostridiaceae</taxon>
        <taxon>Clostridium</taxon>
    </lineage>
</organism>
<dbReference type="OrthoDB" id="9781491at2"/>
<dbReference type="Proteomes" id="UP000266301">
    <property type="component" value="Chromosome"/>
</dbReference>
<evidence type="ECO:0000256" key="9">
    <source>
        <dbReference type="ARBA" id="ARBA00030686"/>
    </source>
</evidence>
<gene>
    <name evidence="11 12" type="primary">cobT</name>
    <name evidence="12" type="ORF">D4Z93_11070</name>
</gene>
<dbReference type="Gene3D" id="3.40.50.10210">
    <property type="match status" value="1"/>
</dbReference>
<feature type="active site" description="Proton acceptor" evidence="11">
    <location>
        <position position="317"/>
    </location>
</feature>
<dbReference type="NCBIfam" id="NF000996">
    <property type="entry name" value="PRK00105.1"/>
    <property type="match status" value="1"/>
</dbReference>
<proteinExistence type="inferred from homology"/>
<dbReference type="Gene3D" id="1.10.1610.10">
    <property type="match status" value="1"/>
</dbReference>
<dbReference type="InterPro" id="IPR023195">
    <property type="entry name" value="Nict_dMeBzImd_PRibTrfase_N"/>
</dbReference>
<reference evidence="12 13" key="1">
    <citation type="journal article" date="2019" name="Int. J. Syst. Evol. Microbiol.">
        <title>Clostridium fermenticellae sp. nov., isolated from the mud in a fermentation cellar for the production of the Chinese liquor, baijiu.</title>
        <authorList>
            <person name="Xu P.X."/>
            <person name="Chai L.J."/>
            <person name="Qiu T."/>
            <person name="Zhang X.J."/>
            <person name="Lu Z.M."/>
            <person name="Xiao C."/>
            <person name="Wang S.T."/>
            <person name="Shen C.H."/>
            <person name="Shi J.S."/>
            <person name="Xu Z.H."/>
        </authorList>
    </citation>
    <scope>NUCLEOTIDE SEQUENCE [LARGE SCALE GENOMIC DNA]</scope>
    <source>
        <strain evidence="12 13">JN500901</strain>
    </source>
</reference>
<dbReference type="GO" id="GO:0008939">
    <property type="term" value="F:nicotinate-nucleotide-dimethylbenzimidazole phosphoribosyltransferase activity"/>
    <property type="evidence" value="ECO:0007669"/>
    <property type="project" value="UniProtKB-UniRule"/>
</dbReference>
<comment type="pathway">
    <text evidence="2 11">Nucleoside biosynthesis; alpha-ribazole biosynthesis; alpha-ribazole from 5,6-dimethylbenzimidazole: step 1/2.</text>
</comment>
<dbReference type="PANTHER" id="PTHR43463:SF1">
    <property type="entry name" value="NICOTINATE-NUCLEOTIDE--DIMETHYLBENZIMIDAZOLE PHOSPHORIBOSYLTRANSFERASE"/>
    <property type="match status" value="1"/>
</dbReference>
<dbReference type="SUPFAM" id="SSF52733">
    <property type="entry name" value="Nicotinate mononucleotide:5,6-dimethylbenzimidazole phosphoribosyltransferase (CobT)"/>
    <property type="match status" value="1"/>
</dbReference>
<keyword evidence="8 11" id="KW-0808">Transferase</keyword>
<evidence type="ECO:0000256" key="11">
    <source>
        <dbReference type="HAMAP-Rule" id="MF_00230"/>
    </source>
</evidence>
<evidence type="ECO:0000256" key="2">
    <source>
        <dbReference type="ARBA" id="ARBA00005049"/>
    </source>
</evidence>
<evidence type="ECO:0000256" key="1">
    <source>
        <dbReference type="ARBA" id="ARBA00002197"/>
    </source>
</evidence>
<evidence type="ECO:0000256" key="7">
    <source>
        <dbReference type="ARBA" id="ARBA00022676"/>
    </source>
</evidence>
<dbReference type="InterPro" id="IPR017846">
    <property type="entry name" value="Nict_dMeBzImd_PRibTrfase_bact"/>
</dbReference>
<evidence type="ECO:0000256" key="4">
    <source>
        <dbReference type="ARBA" id="ARBA00011991"/>
    </source>
</evidence>
<dbReference type="CDD" id="cd02439">
    <property type="entry name" value="DMB-PRT_CobT"/>
    <property type="match status" value="1"/>
</dbReference>
<comment type="catalytic activity">
    <reaction evidence="10 11">
        <text>5,6-dimethylbenzimidazole + nicotinate beta-D-ribonucleotide = alpha-ribazole 5'-phosphate + nicotinate + H(+)</text>
        <dbReference type="Rhea" id="RHEA:11196"/>
        <dbReference type="ChEBI" id="CHEBI:15378"/>
        <dbReference type="ChEBI" id="CHEBI:15890"/>
        <dbReference type="ChEBI" id="CHEBI:32544"/>
        <dbReference type="ChEBI" id="CHEBI:57502"/>
        <dbReference type="ChEBI" id="CHEBI:57918"/>
        <dbReference type="EC" id="2.4.2.21"/>
    </reaction>
</comment>
<dbReference type="InterPro" id="IPR003200">
    <property type="entry name" value="Nict_dMeBzImd_PRibTrfase"/>
</dbReference>
<protein>
    <recommendedName>
        <fullName evidence="5 11">Nicotinate-nucleotide--dimethylbenzimidazole phosphoribosyltransferase</fullName>
        <shortName evidence="11">NN:DBI PRT</shortName>
        <ecNumber evidence="4 11">2.4.2.21</ecNumber>
    </recommendedName>
    <alternativeName>
        <fullName evidence="9 11">N(1)-alpha-phosphoribosyltransferase</fullName>
    </alternativeName>
</protein>
<dbReference type="AlphaFoldDB" id="A0A386H689"/>
<dbReference type="UniPathway" id="UPA00061">
    <property type="reaction ID" value="UER00516"/>
</dbReference>
<dbReference type="EMBL" id="CP032416">
    <property type="protein sequence ID" value="AYD41035.1"/>
    <property type="molecule type" value="Genomic_DNA"/>
</dbReference>
<dbReference type="NCBIfam" id="TIGR03160">
    <property type="entry name" value="cobT_DBIPRT"/>
    <property type="match status" value="1"/>
</dbReference>
<comment type="similarity">
    <text evidence="3 11">Belongs to the CobT family.</text>
</comment>